<dbReference type="InterPro" id="IPR008278">
    <property type="entry name" value="4-PPantetheinyl_Trfase_dom"/>
</dbReference>
<feature type="domain" description="4'-phosphopantetheinyl transferase" evidence="2">
    <location>
        <begin position="3"/>
        <end position="81"/>
    </location>
</feature>
<dbReference type="SUPFAM" id="SSF56214">
    <property type="entry name" value="4'-phosphopantetheinyl transferase"/>
    <property type="match status" value="1"/>
</dbReference>
<dbReference type="GO" id="GO:0016740">
    <property type="term" value="F:transferase activity"/>
    <property type="evidence" value="ECO:0007669"/>
    <property type="project" value="UniProtKB-KW"/>
</dbReference>
<organism evidence="3 4">
    <name type="scientific">Streptomyces tubbatahanensis</name>
    <dbReference type="NCBI Taxonomy" id="2923272"/>
    <lineage>
        <taxon>Bacteria</taxon>
        <taxon>Bacillati</taxon>
        <taxon>Actinomycetota</taxon>
        <taxon>Actinomycetes</taxon>
        <taxon>Kitasatosporales</taxon>
        <taxon>Streptomycetaceae</taxon>
        <taxon>Streptomyces</taxon>
    </lineage>
</organism>
<evidence type="ECO:0000313" key="4">
    <source>
        <dbReference type="Proteomes" id="UP001202244"/>
    </source>
</evidence>
<dbReference type="Proteomes" id="UP001202244">
    <property type="component" value="Chromosome"/>
</dbReference>
<accession>A0ABY3XXX0</accession>
<dbReference type="EMBL" id="CP093846">
    <property type="protein sequence ID" value="UNS99083.1"/>
    <property type="molecule type" value="Genomic_DNA"/>
</dbReference>
<evidence type="ECO:0000256" key="1">
    <source>
        <dbReference type="ARBA" id="ARBA00022679"/>
    </source>
</evidence>
<protein>
    <submittedName>
        <fullName evidence="3">4'-phosphopantetheinyl transferase superfamily protein</fullName>
    </submittedName>
</protein>
<dbReference type="Gene3D" id="3.90.470.20">
    <property type="entry name" value="4'-phosphopantetheinyl transferase domain"/>
    <property type="match status" value="1"/>
</dbReference>
<keyword evidence="4" id="KW-1185">Reference proteome</keyword>
<keyword evidence="1 3" id="KW-0808">Transferase</keyword>
<reference evidence="3 4" key="1">
    <citation type="journal article" date="2023" name="Microbiol. Spectr.">
        <title>Synergy between Genome Mining, Metabolomics, and Bioinformatics Uncovers Antibacterial Chlorinated Carbazole Alkaloids and Their Biosynthetic Gene Cluster from Streptomyces tubbatahanensis sp. nov., a Novel Actinomycete Isolated from Sulu Sea, Philippines.</title>
        <authorList>
            <person name="Tenebro C.P."/>
            <person name="Trono D.J.V.L."/>
            <person name="Balida L.A.P."/>
            <person name="Bayog L.K.A."/>
            <person name="Bruna J.R."/>
            <person name="Sabido E.M."/>
            <person name="Caspe D.P.C."/>
            <person name="de Los Santos E.L.C."/>
            <person name="Saludes J.P."/>
            <person name="Dalisay D.S."/>
        </authorList>
    </citation>
    <scope>NUCLEOTIDE SEQUENCE [LARGE SCALE GENOMIC DNA]</scope>
    <source>
        <strain evidence="3 4">DSD3025</strain>
    </source>
</reference>
<sequence length="167" mass="17711">MLGVGLDIADLHRMARLLARFGDRELRSVFTRRELTAVRGADDPALRLGISFGAKEACGKALGTGLVGVAWTDIEATPEPGPDGTGLHVELTGAAGRRAHALGMSDWPGCWRAAADGGRVLVVLAAVSTVRSGTAHRDLGVRALLEQQLNRGELDRRKPSRRGTEPS</sequence>
<name>A0ABY3XXX0_9ACTN</name>
<proteinExistence type="predicted"/>
<dbReference type="Pfam" id="PF01648">
    <property type="entry name" value="ACPS"/>
    <property type="match status" value="1"/>
</dbReference>
<evidence type="ECO:0000313" key="3">
    <source>
        <dbReference type="EMBL" id="UNS99083.1"/>
    </source>
</evidence>
<evidence type="ECO:0000259" key="2">
    <source>
        <dbReference type="Pfam" id="PF01648"/>
    </source>
</evidence>
<gene>
    <name evidence="3" type="ORF">MMF93_23455</name>
</gene>
<dbReference type="RefSeq" id="WP_242754545.1">
    <property type="nucleotide sequence ID" value="NZ_CP093846.1"/>
</dbReference>
<dbReference type="InterPro" id="IPR037143">
    <property type="entry name" value="4-PPantetheinyl_Trfase_dom_sf"/>
</dbReference>